<sequence length="100" mass="11232">MVDKNLSGSRIRRPGVGIVDRVREFVDQDGGILDNDEVWSRKLYRVRGFVYQVMESSTRTKNSSTRGGIVVIPIMRADISKDPTLVKKITAIVDSIKPRA</sequence>
<evidence type="ECO:0000313" key="1">
    <source>
        <dbReference type="EMBL" id="CAA0392658.1"/>
    </source>
</evidence>
<reference evidence="1 2" key="1">
    <citation type="submission" date="2019-12" db="EMBL/GenBank/DDBJ databases">
        <authorList>
            <person name="Jiao W.-B."/>
            <person name="Schneeberger K."/>
        </authorList>
    </citation>
    <scope>NUCLEOTIDE SEQUENCE [LARGE SCALE GENOMIC DNA]</scope>
    <source>
        <strain evidence="2">cv. C24</strain>
    </source>
</reference>
<proteinExistence type="predicted"/>
<gene>
    <name evidence="1" type="ORF">C24_LOCUS16629</name>
</gene>
<dbReference type="EMBL" id="CACSHJ010000095">
    <property type="protein sequence ID" value="CAA0392658.1"/>
    <property type="molecule type" value="Genomic_DNA"/>
</dbReference>
<evidence type="ECO:0000313" key="2">
    <source>
        <dbReference type="Proteomes" id="UP000434276"/>
    </source>
</evidence>
<dbReference type="Proteomes" id="UP000434276">
    <property type="component" value="Unassembled WGS sequence"/>
</dbReference>
<protein>
    <submittedName>
        <fullName evidence="1">Uncharacterized protein</fullName>
    </submittedName>
</protein>
<name>A0A5S9XNF0_ARATH</name>
<accession>A0A5S9XNF0</accession>
<dbReference type="AlphaFoldDB" id="A0A5S9XNF0"/>
<organism evidence="1 2">
    <name type="scientific">Arabidopsis thaliana</name>
    <name type="common">Mouse-ear cress</name>
    <dbReference type="NCBI Taxonomy" id="3702"/>
    <lineage>
        <taxon>Eukaryota</taxon>
        <taxon>Viridiplantae</taxon>
        <taxon>Streptophyta</taxon>
        <taxon>Embryophyta</taxon>
        <taxon>Tracheophyta</taxon>
        <taxon>Spermatophyta</taxon>
        <taxon>Magnoliopsida</taxon>
        <taxon>eudicotyledons</taxon>
        <taxon>Gunneridae</taxon>
        <taxon>Pentapetalae</taxon>
        <taxon>rosids</taxon>
        <taxon>malvids</taxon>
        <taxon>Brassicales</taxon>
        <taxon>Brassicaceae</taxon>
        <taxon>Camelineae</taxon>
        <taxon>Arabidopsis</taxon>
    </lineage>
</organism>